<feature type="domain" description="NAD(P)-binding" evidence="1">
    <location>
        <begin position="8"/>
        <end position="186"/>
    </location>
</feature>
<dbReference type="InterPro" id="IPR016040">
    <property type="entry name" value="NAD(P)-bd_dom"/>
</dbReference>
<dbReference type="Proteomes" id="UP000050816">
    <property type="component" value="Unassembled WGS sequence"/>
</dbReference>
<name>A0A0R1UFM8_9LACO</name>
<dbReference type="PATRIC" id="fig|1423760.3.peg.66"/>
<accession>A0A0R1UFM8</accession>
<gene>
    <name evidence="2" type="ORF">FC43_GL000059</name>
</gene>
<evidence type="ECO:0000313" key="3">
    <source>
        <dbReference type="Proteomes" id="UP000050816"/>
    </source>
</evidence>
<dbReference type="RefSeq" id="WP_056953594.1">
    <property type="nucleotide sequence ID" value="NZ_AZFK01000007.1"/>
</dbReference>
<dbReference type="Pfam" id="PF13460">
    <property type="entry name" value="NAD_binding_10"/>
    <property type="match status" value="1"/>
</dbReference>
<dbReference type="SUPFAM" id="SSF51735">
    <property type="entry name" value="NAD(P)-binding Rossmann-fold domains"/>
    <property type="match status" value="1"/>
</dbReference>
<dbReference type="InterPro" id="IPR036291">
    <property type="entry name" value="NAD(P)-bd_dom_sf"/>
</dbReference>
<dbReference type="AlphaFoldDB" id="A0A0R1UFM8"/>
<dbReference type="EMBL" id="AZFK01000007">
    <property type="protein sequence ID" value="KRL92204.1"/>
    <property type="molecule type" value="Genomic_DNA"/>
</dbReference>
<organism evidence="2 3">
    <name type="scientific">Limosilactobacillus ingluviei DSM 15946</name>
    <dbReference type="NCBI Taxonomy" id="1423760"/>
    <lineage>
        <taxon>Bacteria</taxon>
        <taxon>Bacillati</taxon>
        <taxon>Bacillota</taxon>
        <taxon>Bacilli</taxon>
        <taxon>Lactobacillales</taxon>
        <taxon>Lactobacillaceae</taxon>
        <taxon>Limosilactobacillus</taxon>
    </lineage>
</organism>
<sequence>MQKGLIIGATGNLGRVVTQTLLGRTTAHLTLFARHVDRWQVVEKDRVTLVKGDVLDEAQLSQAMAGQDFVFVALRGDLPAYVQGILSAMQQAGVTRVIFIAAMGIYNEVADDAAANLQQNVALAPYRAAADLIERAPGVTYTIIRPGWFTQGPVAYELTRKGEAVGGHQVSLASVADLVRRLVTEPKFGHNANFGIHTPLIKR</sequence>
<dbReference type="PANTHER" id="PTHR15020">
    <property type="entry name" value="FLAVIN REDUCTASE-RELATED"/>
    <property type="match status" value="1"/>
</dbReference>
<reference evidence="2 3" key="1">
    <citation type="journal article" date="2015" name="Genome Announc.">
        <title>Expanding the biotechnology potential of lactobacilli through comparative genomics of 213 strains and associated genera.</title>
        <authorList>
            <person name="Sun Z."/>
            <person name="Harris H.M."/>
            <person name="McCann A."/>
            <person name="Guo C."/>
            <person name="Argimon S."/>
            <person name="Zhang W."/>
            <person name="Yang X."/>
            <person name="Jeffery I.B."/>
            <person name="Cooney J.C."/>
            <person name="Kagawa T.F."/>
            <person name="Liu W."/>
            <person name="Song Y."/>
            <person name="Salvetti E."/>
            <person name="Wrobel A."/>
            <person name="Rasinkangas P."/>
            <person name="Parkhill J."/>
            <person name="Rea M.C."/>
            <person name="O'Sullivan O."/>
            <person name="Ritari J."/>
            <person name="Douillard F.P."/>
            <person name="Paul Ross R."/>
            <person name="Yang R."/>
            <person name="Briner A.E."/>
            <person name="Felis G.E."/>
            <person name="de Vos W.M."/>
            <person name="Barrangou R."/>
            <person name="Klaenhammer T.R."/>
            <person name="Caufield P.W."/>
            <person name="Cui Y."/>
            <person name="Zhang H."/>
            <person name="O'Toole P.W."/>
        </authorList>
    </citation>
    <scope>NUCLEOTIDE SEQUENCE [LARGE SCALE GENOMIC DNA]</scope>
    <source>
        <strain evidence="2 3">DSM 15946</strain>
    </source>
</reference>
<dbReference type="Gene3D" id="3.40.50.720">
    <property type="entry name" value="NAD(P)-binding Rossmann-like Domain"/>
    <property type="match status" value="1"/>
</dbReference>
<dbReference type="PANTHER" id="PTHR15020:SF50">
    <property type="entry name" value="UPF0659 PROTEIN YMR090W"/>
    <property type="match status" value="1"/>
</dbReference>
<evidence type="ECO:0000313" key="2">
    <source>
        <dbReference type="EMBL" id="KRL92204.1"/>
    </source>
</evidence>
<protein>
    <submittedName>
        <fullName evidence="2">Oxidoreductase</fullName>
    </submittedName>
</protein>
<comment type="caution">
    <text evidence="2">The sequence shown here is derived from an EMBL/GenBank/DDBJ whole genome shotgun (WGS) entry which is preliminary data.</text>
</comment>
<proteinExistence type="predicted"/>
<evidence type="ECO:0000259" key="1">
    <source>
        <dbReference type="Pfam" id="PF13460"/>
    </source>
</evidence>